<dbReference type="InterPro" id="IPR044965">
    <property type="entry name" value="Glyco_hydro_17_plant"/>
</dbReference>
<evidence type="ECO:0000256" key="2">
    <source>
        <dbReference type="ARBA" id="ARBA00008773"/>
    </source>
</evidence>
<dbReference type="Pfam" id="PF00332">
    <property type="entry name" value="Glyco_hydro_17"/>
    <property type="match status" value="1"/>
</dbReference>
<evidence type="ECO:0000256" key="4">
    <source>
        <dbReference type="ARBA" id="ARBA00022801"/>
    </source>
</evidence>
<sequence length="277" mass="30290">MLRIYQPVPEVLDALRSSRLSVAVGPKNEELQNLAATPDAAAAIAPYRNNVQFKWITLGNEFIPGPLATYVAPAMNNVRNALMSIGLNVVKVTTVLPSNPLSASYLPSAGTLDSSITRIMSDIASILVQDGAPLMLNLYPYFPYSSDPDHISLAYALFRGTSPPVVDGVLNYFNLFDAMVDSFNAALEKINYGAVVLAISESGWPTTGNAPFASIGNAQTCNKNLLEHVPTNGTPRRPSVLMDTFFFEMFNENLKESGVEQNFGFFYSNMEPVYPFW</sequence>
<comment type="catalytic activity">
    <reaction evidence="1">
        <text>Hydrolysis of (1-&gt;3)-beta-D-glucosidic linkages in (1-&gt;3)-beta-D-glucans.</text>
        <dbReference type="EC" id="3.2.1.39"/>
    </reaction>
</comment>
<dbReference type="SUPFAM" id="SSF51445">
    <property type="entry name" value="(Trans)glycosidases"/>
    <property type="match status" value="1"/>
</dbReference>
<dbReference type="PROSITE" id="PS00587">
    <property type="entry name" value="GLYCOSYL_HYDROL_F17"/>
    <property type="match status" value="1"/>
</dbReference>
<dbReference type="EMBL" id="BPVZ01000002">
    <property type="protein sequence ID" value="GKU87706.1"/>
    <property type="molecule type" value="Genomic_DNA"/>
</dbReference>
<dbReference type="GO" id="GO:0005975">
    <property type="term" value="P:carbohydrate metabolic process"/>
    <property type="evidence" value="ECO:0007669"/>
    <property type="project" value="InterPro"/>
</dbReference>
<keyword evidence="4 7" id="KW-0378">Hydrolase</keyword>
<comment type="caution">
    <text evidence="8">The sequence shown here is derived from an EMBL/GenBank/DDBJ whole genome shotgun (WGS) entry which is preliminary data.</text>
</comment>
<protein>
    <recommendedName>
        <fullName evidence="3">glucan endo-1,3-beta-D-glucosidase</fullName>
        <ecNumber evidence="3">3.2.1.39</ecNumber>
    </recommendedName>
</protein>
<dbReference type="InterPro" id="IPR017853">
    <property type="entry name" value="GH"/>
</dbReference>
<dbReference type="EC" id="3.2.1.39" evidence="3"/>
<dbReference type="Proteomes" id="UP001054252">
    <property type="component" value="Unassembled WGS sequence"/>
</dbReference>
<dbReference type="InterPro" id="IPR000490">
    <property type="entry name" value="Glyco_hydro_17"/>
</dbReference>
<dbReference type="Gene3D" id="3.20.20.80">
    <property type="entry name" value="Glycosidases"/>
    <property type="match status" value="1"/>
</dbReference>
<evidence type="ECO:0000256" key="6">
    <source>
        <dbReference type="RuleBase" id="RU004335"/>
    </source>
</evidence>
<organism evidence="8 9">
    <name type="scientific">Rubroshorea leprosula</name>
    <dbReference type="NCBI Taxonomy" id="152421"/>
    <lineage>
        <taxon>Eukaryota</taxon>
        <taxon>Viridiplantae</taxon>
        <taxon>Streptophyta</taxon>
        <taxon>Embryophyta</taxon>
        <taxon>Tracheophyta</taxon>
        <taxon>Spermatophyta</taxon>
        <taxon>Magnoliopsida</taxon>
        <taxon>eudicotyledons</taxon>
        <taxon>Gunneridae</taxon>
        <taxon>Pentapetalae</taxon>
        <taxon>rosids</taxon>
        <taxon>malvids</taxon>
        <taxon>Malvales</taxon>
        <taxon>Dipterocarpaceae</taxon>
        <taxon>Rubroshorea</taxon>
    </lineage>
</organism>
<evidence type="ECO:0000313" key="8">
    <source>
        <dbReference type="EMBL" id="GKU87706.1"/>
    </source>
</evidence>
<name>A0AAV5HN32_9ROSI</name>
<dbReference type="GO" id="GO:0042973">
    <property type="term" value="F:glucan endo-1,3-beta-D-glucosidase activity"/>
    <property type="evidence" value="ECO:0007669"/>
    <property type="project" value="UniProtKB-EC"/>
</dbReference>
<evidence type="ECO:0000256" key="7">
    <source>
        <dbReference type="RuleBase" id="RU004336"/>
    </source>
</evidence>
<evidence type="ECO:0000256" key="1">
    <source>
        <dbReference type="ARBA" id="ARBA00000382"/>
    </source>
</evidence>
<evidence type="ECO:0000313" key="9">
    <source>
        <dbReference type="Proteomes" id="UP001054252"/>
    </source>
</evidence>
<evidence type="ECO:0000256" key="3">
    <source>
        <dbReference type="ARBA" id="ARBA00012780"/>
    </source>
</evidence>
<gene>
    <name evidence="8" type="ORF">SLEP1_g2064</name>
</gene>
<dbReference type="AlphaFoldDB" id="A0AAV5HN32"/>
<comment type="similarity">
    <text evidence="2 6">Belongs to the glycosyl hydrolase 17 family.</text>
</comment>
<dbReference type="FunFam" id="3.20.20.80:FF:000010">
    <property type="entry name" value="glucan endo-1,3-beta-glucosidase, basic"/>
    <property type="match status" value="1"/>
</dbReference>
<accession>A0AAV5HN32</accession>
<keyword evidence="9" id="KW-1185">Reference proteome</keyword>
<dbReference type="PANTHER" id="PTHR32227">
    <property type="entry name" value="GLUCAN ENDO-1,3-BETA-GLUCOSIDASE BG1-RELATED-RELATED"/>
    <property type="match status" value="1"/>
</dbReference>
<proteinExistence type="inferred from homology"/>
<evidence type="ECO:0000256" key="5">
    <source>
        <dbReference type="ARBA" id="ARBA00023295"/>
    </source>
</evidence>
<reference evidence="8 9" key="1">
    <citation type="journal article" date="2021" name="Commun. Biol.">
        <title>The genome of Shorea leprosula (Dipterocarpaceae) highlights the ecological relevance of drought in aseasonal tropical rainforests.</title>
        <authorList>
            <person name="Ng K.K.S."/>
            <person name="Kobayashi M.J."/>
            <person name="Fawcett J.A."/>
            <person name="Hatakeyama M."/>
            <person name="Paape T."/>
            <person name="Ng C.H."/>
            <person name="Ang C.C."/>
            <person name="Tnah L.H."/>
            <person name="Lee C.T."/>
            <person name="Nishiyama T."/>
            <person name="Sese J."/>
            <person name="O'Brien M.J."/>
            <person name="Copetti D."/>
            <person name="Mohd Noor M.I."/>
            <person name="Ong R.C."/>
            <person name="Putra M."/>
            <person name="Sireger I.Z."/>
            <person name="Indrioko S."/>
            <person name="Kosugi Y."/>
            <person name="Izuno A."/>
            <person name="Isagi Y."/>
            <person name="Lee S.L."/>
            <person name="Shimizu K.K."/>
        </authorList>
    </citation>
    <scope>NUCLEOTIDE SEQUENCE [LARGE SCALE GENOMIC DNA]</scope>
    <source>
        <strain evidence="8">214</strain>
    </source>
</reference>
<keyword evidence="5 7" id="KW-0326">Glycosidase</keyword>